<dbReference type="NCBIfam" id="TIGR01640">
    <property type="entry name" value="F_box_assoc_1"/>
    <property type="match status" value="1"/>
</dbReference>
<reference evidence="2" key="1">
    <citation type="submission" date="2023-03" db="EMBL/GenBank/DDBJ databases">
        <authorList>
            <person name="Julca I."/>
        </authorList>
    </citation>
    <scope>NUCLEOTIDE SEQUENCE</scope>
</reference>
<gene>
    <name evidence="2" type="ORF">OLC1_LOCUS17717</name>
</gene>
<proteinExistence type="predicted"/>
<dbReference type="SMART" id="SM00256">
    <property type="entry name" value="FBOX"/>
    <property type="match status" value="1"/>
</dbReference>
<evidence type="ECO:0000313" key="3">
    <source>
        <dbReference type="Proteomes" id="UP001161247"/>
    </source>
</evidence>
<dbReference type="InterPro" id="IPR001810">
    <property type="entry name" value="F-box_dom"/>
</dbReference>
<dbReference type="PROSITE" id="PS50181">
    <property type="entry name" value="FBOX"/>
    <property type="match status" value="1"/>
</dbReference>
<feature type="domain" description="F-box" evidence="1">
    <location>
        <begin position="10"/>
        <end position="57"/>
    </location>
</feature>
<protein>
    <submittedName>
        <fullName evidence="2">OLC1v1009894C1</fullName>
    </submittedName>
</protein>
<dbReference type="PANTHER" id="PTHR31672:SF13">
    <property type="entry name" value="F-BOX PROTEIN CPR30-LIKE"/>
    <property type="match status" value="1"/>
</dbReference>
<dbReference type="Pfam" id="PF00646">
    <property type="entry name" value="F-box"/>
    <property type="match status" value="1"/>
</dbReference>
<dbReference type="SUPFAM" id="SSF81383">
    <property type="entry name" value="F-box domain"/>
    <property type="match status" value="1"/>
</dbReference>
<dbReference type="Gene3D" id="1.20.1280.50">
    <property type="match status" value="1"/>
</dbReference>
<dbReference type="InterPro" id="IPR036047">
    <property type="entry name" value="F-box-like_dom_sf"/>
</dbReference>
<dbReference type="AlphaFoldDB" id="A0AAV1DSF7"/>
<evidence type="ECO:0000313" key="2">
    <source>
        <dbReference type="EMBL" id="CAI9109951.1"/>
    </source>
</evidence>
<dbReference type="PANTHER" id="PTHR31672">
    <property type="entry name" value="BNACNNG10540D PROTEIN"/>
    <property type="match status" value="1"/>
</dbReference>
<dbReference type="CDD" id="cd22157">
    <property type="entry name" value="F-box_AtFBW1-like"/>
    <property type="match status" value="1"/>
</dbReference>
<dbReference type="Proteomes" id="UP001161247">
    <property type="component" value="Chromosome 6"/>
</dbReference>
<organism evidence="2 3">
    <name type="scientific">Oldenlandia corymbosa var. corymbosa</name>
    <dbReference type="NCBI Taxonomy" id="529605"/>
    <lineage>
        <taxon>Eukaryota</taxon>
        <taxon>Viridiplantae</taxon>
        <taxon>Streptophyta</taxon>
        <taxon>Embryophyta</taxon>
        <taxon>Tracheophyta</taxon>
        <taxon>Spermatophyta</taxon>
        <taxon>Magnoliopsida</taxon>
        <taxon>eudicotyledons</taxon>
        <taxon>Gunneridae</taxon>
        <taxon>Pentapetalae</taxon>
        <taxon>asterids</taxon>
        <taxon>lamiids</taxon>
        <taxon>Gentianales</taxon>
        <taxon>Rubiaceae</taxon>
        <taxon>Rubioideae</taxon>
        <taxon>Spermacoceae</taxon>
        <taxon>Hedyotis-Oldenlandia complex</taxon>
        <taxon>Oldenlandia</taxon>
    </lineage>
</organism>
<sequence>MKKAKAKKQRVSAVELPQDAVVEILSRLPVKTLLRFKCVCKLWNSLISDPNFVLSTSGRERIIVRSYSEPMSFYSIDDEFSVVKLPIPHVEYLDDSDKFKFLGSCNGLVLFLADEHLYLWNPLTNSCRLMPQLNDLVGKLNSRYPMSCGFCFDKSSDDYKVVTVTMVHTGGGINSSVYVASLKEGKMPMEFSIPYRFSYSYPHVLEEHLHWIVKEKIGSAQLILYFDQEANQFRELSLPDDHEYGDAVSVYYFGFTILDGCLCISRHLNHDATDVLIMREYGVKHSWTRLFTLRGHFVPLHARISDNLALVTDHEYLYTYKSQNKYTGKIKGQADQHHQRRYYLRNKACEKIKYGSVALKIKADPLKYMESLASVDSI</sequence>
<dbReference type="InterPro" id="IPR050796">
    <property type="entry name" value="SCF_F-box_component"/>
</dbReference>
<dbReference type="InterPro" id="IPR017451">
    <property type="entry name" value="F-box-assoc_interact_dom"/>
</dbReference>
<accession>A0AAV1DSF7</accession>
<keyword evidence="3" id="KW-1185">Reference proteome</keyword>
<dbReference type="EMBL" id="OX459123">
    <property type="protein sequence ID" value="CAI9109951.1"/>
    <property type="molecule type" value="Genomic_DNA"/>
</dbReference>
<name>A0AAV1DSF7_OLDCO</name>
<evidence type="ECO:0000259" key="1">
    <source>
        <dbReference type="PROSITE" id="PS50181"/>
    </source>
</evidence>
<dbReference type="Pfam" id="PF07734">
    <property type="entry name" value="FBA_1"/>
    <property type="match status" value="1"/>
</dbReference>
<dbReference type="InterPro" id="IPR006527">
    <property type="entry name" value="F-box-assoc_dom_typ1"/>
</dbReference>